<evidence type="ECO:0000256" key="1">
    <source>
        <dbReference type="SAM" id="MobiDB-lite"/>
    </source>
</evidence>
<feature type="region of interest" description="Disordered" evidence="1">
    <location>
        <begin position="1"/>
        <end position="22"/>
    </location>
</feature>
<evidence type="ECO:0000313" key="3">
    <source>
        <dbReference type="Proteomes" id="UP000679725"/>
    </source>
</evidence>
<protein>
    <recommendedName>
        <fullName evidence="4">Pre-toxin TG domain-containing protein</fullName>
    </recommendedName>
</protein>
<dbReference type="RefSeq" id="WP_215231496.1">
    <property type="nucleotide sequence ID" value="NZ_CAJRAU010000001.1"/>
</dbReference>
<dbReference type="EMBL" id="CAJRAU010000001">
    <property type="protein sequence ID" value="CAG5067309.1"/>
    <property type="molecule type" value="Genomic_DNA"/>
</dbReference>
<reference evidence="2 3" key="1">
    <citation type="submission" date="2021-04" db="EMBL/GenBank/DDBJ databases">
        <authorList>
            <person name="Rodrigo-Torres L."/>
            <person name="Arahal R. D."/>
            <person name="Lucena T."/>
        </authorList>
    </citation>
    <scope>NUCLEOTIDE SEQUENCE [LARGE SCALE GENOMIC DNA]</scope>
    <source>
        <strain evidence="2 3">CECT 9623</strain>
    </source>
</reference>
<sequence>MFRQEQREQEDREKKRAEKDKPFGLLARMKATGWEPGQQLPVVDGIEVDHTIDFTIIPITKPLEWLVKPLVGLVRAQWLAKAVGKVSDTAASRLGKTPVGRSGNILEILTKNSPTTISGTKFTGHALDQMQARGFLSPSAVLDVIKKPTSISAGNTQGTTVFIKDNLKVITNKAGHIITVIPN</sequence>
<evidence type="ECO:0000313" key="2">
    <source>
        <dbReference type="EMBL" id="CAG5067309.1"/>
    </source>
</evidence>
<keyword evidence="3" id="KW-1185">Reference proteome</keyword>
<evidence type="ECO:0008006" key="4">
    <source>
        <dbReference type="Google" id="ProtNLM"/>
    </source>
</evidence>
<name>A0ABM8UIJ7_9BACT</name>
<dbReference type="Proteomes" id="UP000679725">
    <property type="component" value="Unassembled WGS sequence"/>
</dbReference>
<gene>
    <name evidence="2" type="ORF">DYBT9623_00029</name>
</gene>
<organism evidence="2 3">
    <name type="scientific">Dyadobacter linearis</name>
    <dbReference type="NCBI Taxonomy" id="2823330"/>
    <lineage>
        <taxon>Bacteria</taxon>
        <taxon>Pseudomonadati</taxon>
        <taxon>Bacteroidota</taxon>
        <taxon>Cytophagia</taxon>
        <taxon>Cytophagales</taxon>
        <taxon>Spirosomataceae</taxon>
        <taxon>Dyadobacter</taxon>
    </lineage>
</organism>
<comment type="caution">
    <text evidence="2">The sequence shown here is derived from an EMBL/GenBank/DDBJ whole genome shotgun (WGS) entry which is preliminary data.</text>
</comment>
<proteinExistence type="predicted"/>
<accession>A0ABM8UIJ7</accession>